<dbReference type="InterPro" id="IPR007146">
    <property type="entry name" value="Sas10/Utp3/C1D"/>
</dbReference>
<feature type="compositionally biased region" description="Basic and acidic residues" evidence="1">
    <location>
        <begin position="192"/>
        <end position="205"/>
    </location>
</feature>
<dbReference type="EMBL" id="MU004242">
    <property type="protein sequence ID" value="KAF2664785.1"/>
    <property type="molecule type" value="Genomic_DNA"/>
</dbReference>
<feature type="region of interest" description="Disordered" evidence="1">
    <location>
        <begin position="123"/>
        <end position="232"/>
    </location>
</feature>
<proteinExistence type="predicted"/>
<dbReference type="Pfam" id="PF04000">
    <property type="entry name" value="Sas10_Utp3"/>
    <property type="match status" value="1"/>
</dbReference>
<reference evidence="2" key="1">
    <citation type="journal article" date="2020" name="Stud. Mycol.">
        <title>101 Dothideomycetes genomes: a test case for predicting lifestyles and emergence of pathogens.</title>
        <authorList>
            <person name="Haridas S."/>
            <person name="Albert R."/>
            <person name="Binder M."/>
            <person name="Bloem J."/>
            <person name="Labutti K."/>
            <person name="Salamov A."/>
            <person name="Andreopoulos B."/>
            <person name="Baker S."/>
            <person name="Barry K."/>
            <person name="Bills G."/>
            <person name="Bluhm B."/>
            <person name="Cannon C."/>
            <person name="Castanera R."/>
            <person name="Culley D."/>
            <person name="Daum C."/>
            <person name="Ezra D."/>
            <person name="Gonzalez J."/>
            <person name="Henrissat B."/>
            <person name="Kuo A."/>
            <person name="Liang C."/>
            <person name="Lipzen A."/>
            <person name="Lutzoni F."/>
            <person name="Magnuson J."/>
            <person name="Mondo S."/>
            <person name="Nolan M."/>
            <person name="Ohm R."/>
            <person name="Pangilinan J."/>
            <person name="Park H.-J."/>
            <person name="Ramirez L."/>
            <person name="Alfaro M."/>
            <person name="Sun H."/>
            <person name="Tritt A."/>
            <person name="Yoshinaga Y."/>
            <person name="Zwiers L.-H."/>
            <person name="Turgeon B."/>
            <person name="Goodwin S."/>
            <person name="Spatafora J."/>
            <person name="Crous P."/>
            <person name="Grigoriev I."/>
        </authorList>
    </citation>
    <scope>NUCLEOTIDE SEQUENCE</scope>
    <source>
        <strain evidence="2">CBS 115976</strain>
    </source>
</reference>
<keyword evidence="3" id="KW-1185">Reference proteome</keyword>
<protein>
    <submittedName>
        <fullName evidence="2">Uncharacterized protein</fullName>
    </submittedName>
</protein>
<accession>A0A6A6TXH3</accession>
<dbReference type="OrthoDB" id="203440at2759"/>
<dbReference type="Proteomes" id="UP000799302">
    <property type="component" value="Unassembled WGS sequence"/>
</dbReference>
<dbReference type="AlphaFoldDB" id="A0A6A6TXH3"/>
<sequence length="364" mass="40127">MSRPLEKSIPTLLANLTQSLESAVEAAPAKAGVLPPAEDLSLLTTKNEIFLSYIQNLVFLIVVKLRHTSLQWNGDENLEETAKLNTEVVEKLAELRLYLEKGIKPLEGKLKYQIDKVIRAAEDASRPQATNGSAKIGSSKVKGGKPVRSTRRDADFSGSDASGGGSGNDSDDSEDMEDLYAAPNQNALLRAGTEDKKESQRKDGIYRPPKITPTSLPVTFGKEAKAERKPKKAAALDEFIATELSSAPMAEPSIGSTIRSGGRHTLSQREREQEAERRKYEEENFTRLPKPSKTDRAQSKRSHNTFGGEEWRNLGQGLDRIEKLTKRSSNSANLLARSRKREVQDGPRDSGQQPGSTFAKRRKT</sequence>
<gene>
    <name evidence="2" type="ORF">BT63DRAFT_460275</name>
</gene>
<dbReference type="GO" id="GO:0000462">
    <property type="term" value="P:maturation of SSU-rRNA from tricistronic rRNA transcript (SSU-rRNA, 5.8S rRNA, LSU-rRNA)"/>
    <property type="evidence" value="ECO:0007669"/>
    <property type="project" value="TreeGrafter"/>
</dbReference>
<organism evidence="2 3">
    <name type="scientific">Microthyrium microscopicum</name>
    <dbReference type="NCBI Taxonomy" id="703497"/>
    <lineage>
        <taxon>Eukaryota</taxon>
        <taxon>Fungi</taxon>
        <taxon>Dikarya</taxon>
        <taxon>Ascomycota</taxon>
        <taxon>Pezizomycotina</taxon>
        <taxon>Dothideomycetes</taxon>
        <taxon>Dothideomycetes incertae sedis</taxon>
        <taxon>Microthyriales</taxon>
        <taxon>Microthyriaceae</taxon>
        <taxon>Microthyrium</taxon>
    </lineage>
</organism>
<feature type="compositionally biased region" description="Acidic residues" evidence="1">
    <location>
        <begin position="169"/>
        <end position="178"/>
    </location>
</feature>
<evidence type="ECO:0000313" key="3">
    <source>
        <dbReference type="Proteomes" id="UP000799302"/>
    </source>
</evidence>
<dbReference type="PANTHER" id="PTHR13237">
    <property type="entry name" value="SOMETHING ABOUT SILENCING PROTEIN 10-RELATED"/>
    <property type="match status" value="1"/>
</dbReference>
<feature type="compositionally biased region" description="Basic and acidic residues" evidence="1">
    <location>
        <begin position="267"/>
        <end position="285"/>
    </location>
</feature>
<evidence type="ECO:0000313" key="2">
    <source>
        <dbReference type="EMBL" id="KAF2664785.1"/>
    </source>
</evidence>
<evidence type="ECO:0000256" key="1">
    <source>
        <dbReference type="SAM" id="MobiDB-lite"/>
    </source>
</evidence>
<dbReference type="PANTHER" id="PTHR13237:SF9">
    <property type="entry name" value="NEUROGUIDIN"/>
    <property type="match status" value="1"/>
</dbReference>
<feature type="region of interest" description="Disordered" evidence="1">
    <location>
        <begin position="246"/>
        <end position="364"/>
    </location>
</feature>
<name>A0A6A6TXH3_9PEZI</name>
<dbReference type="GO" id="GO:0032040">
    <property type="term" value="C:small-subunit processome"/>
    <property type="evidence" value="ECO:0007669"/>
    <property type="project" value="TreeGrafter"/>
</dbReference>